<proteinExistence type="predicted"/>
<sequence>MNVAFFKSGYKNPLDSPIEEAMTQRAAMEFDSDHNEQESRLIGKIGQMIHLSMSSMESYFTSKFREVEVYTVKISEDMFRFKDDFHRLRGILSARIEIMNALLRKSSRKRTGKSSG</sequence>
<keyword evidence="2" id="KW-1185">Reference proteome</keyword>
<organism evidence="1 2">
    <name type="scientific">Eretmocerus hayati</name>
    <dbReference type="NCBI Taxonomy" id="131215"/>
    <lineage>
        <taxon>Eukaryota</taxon>
        <taxon>Metazoa</taxon>
        <taxon>Ecdysozoa</taxon>
        <taxon>Arthropoda</taxon>
        <taxon>Hexapoda</taxon>
        <taxon>Insecta</taxon>
        <taxon>Pterygota</taxon>
        <taxon>Neoptera</taxon>
        <taxon>Endopterygota</taxon>
        <taxon>Hymenoptera</taxon>
        <taxon>Apocrita</taxon>
        <taxon>Proctotrupomorpha</taxon>
        <taxon>Chalcidoidea</taxon>
        <taxon>Aphelinidae</taxon>
        <taxon>Aphelininae</taxon>
        <taxon>Eretmocerus</taxon>
    </lineage>
</organism>
<name>A0ACC2P3W6_9HYME</name>
<reference evidence="1" key="1">
    <citation type="submission" date="2023-04" db="EMBL/GenBank/DDBJ databases">
        <title>A chromosome-level genome assembly of the parasitoid wasp Eretmocerus hayati.</title>
        <authorList>
            <person name="Zhong Y."/>
            <person name="Liu S."/>
            <person name="Liu Y."/>
        </authorList>
    </citation>
    <scope>NUCLEOTIDE SEQUENCE</scope>
    <source>
        <strain evidence="1">ZJU_SS_LIU_2023</strain>
    </source>
</reference>
<protein>
    <submittedName>
        <fullName evidence="1">Uncharacterized protein</fullName>
    </submittedName>
</protein>
<accession>A0ACC2P3W6</accession>
<evidence type="ECO:0000313" key="2">
    <source>
        <dbReference type="Proteomes" id="UP001239111"/>
    </source>
</evidence>
<comment type="caution">
    <text evidence="1">The sequence shown here is derived from an EMBL/GenBank/DDBJ whole genome shotgun (WGS) entry which is preliminary data.</text>
</comment>
<gene>
    <name evidence="1" type="ORF">QAD02_013849</name>
</gene>
<dbReference type="EMBL" id="CM056742">
    <property type="protein sequence ID" value="KAJ8678062.1"/>
    <property type="molecule type" value="Genomic_DNA"/>
</dbReference>
<evidence type="ECO:0000313" key="1">
    <source>
        <dbReference type="EMBL" id="KAJ8678062.1"/>
    </source>
</evidence>
<dbReference type="Proteomes" id="UP001239111">
    <property type="component" value="Chromosome 2"/>
</dbReference>